<dbReference type="PANTHER" id="PTHR34374">
    <property type="entry name" value="LARGE RIBOSOMAL RNA SUBUNIT ACCUMULATION PROTEIN YCED HOMOLOG 1, CHLOROPLASTIC"/>
    <property type="match status" value="1"/>
</dbReference>
<proteinExistence type="predicted"/>
<organism evidence="1 2">
    <name type="scientific">Cinnamomum micranthum f. kanehirae</name>
    <dbReference type="NCBI Taxonomy" id="337451"/>
    <lineage>
        <taxon>Eukaryota</taxon>
        <taxon>Viridiplantae</taxon>
        <taxon>Streptophyta</taxon>
        <taxon>Embryophyta</taxon>
        <taxon>Tracheophyta</taxon>
        <taxon>Spermatophyta</taxon>
        <taxon>Magnoliopsida</taxon>
        <taxon>Magnoliidae</taxon>
        <taxon>Laurales</taxon>
        <taxon>Lauraceae</taxon>
        <taxon>Cinnamomum</taxon>
    </lineage>
</organism>
<dbReference type="InterPro" id="IPR003772">
    <property type="entry name" value="YceD"/>
</dbReference>
<dbReference type="OrthoDB" id="1931432at2759"/>
<dbReference type="PANTHER" id="PTHR34374:SF1">
    <property type="entry name" value="LARGE RIBOSOMAL RNA SUBUNIT ACCUMULATION PROTEIN YCED HOMOLOG 1, CHLOROPLASTIC"/>
    <property type="match status" value="1"/>
</dbReference>
<name>A0A3S3NC12_9MAGN</name>
<gene>
    <name evidence="1" type="ORF">CKAN_01345000</name>
</gene>
<dbReference type="AlphaFoldDB" id="A0A3S3NC12"/>
<comment type="caution">
    <text evidence="1">The sequence shown here is derived from an EMBL/GenBank/DDBJ whole genome shotgun (WGS) entry which is preliminary data.</text>
</comment>
<evidence type="ECO:0000313" key="2">
    <source>
        <dbReference type="Proteomes" id="UP000283530"/>
    </source>
</evidence>
<evidence type="ECO:0000313" key="1">
    <source>
        <dbReference type="EMBL" id="RWR84627.1"/>
    </source>
</evidence>
<dbReference type="Pfam" id="PF02620">
    <property type="entry name" value="YceD"/>
    <property type="match status" value="1"/>
</dbReference>
<accession>A0A3S3NC12</accession>
<protein>
    <submittedName>
        <fullName evidence="1">Large ribosomal RNA subunit accumulation protein YCED 1, chloroplastic</fullName>
    </submittedName>
</protein>
<sequence>MALTSFPSLTFNLSNPINPKPKTLISNFSFKSSLVLTTKPSSPSSTNPRIRSSNALIQATPRRDLTRAFSYVRFLEVDDEESSPWEGAVVYKRDASVAHVEYCTTLERLGMEKLSSEASRSRASDLGLRVTKAVKDFPLGTPVQISVDVTRKKKQLKLDGIVRTVISLGCNRCADLATECIFSNFTLLLTQEPIEEPDKIYTGTIFGKDKSETSSIGGDDEEEDEESIDFDDQLYFPAEEKEIDISKNIRDLIHIEITITALCDPRCKGLCLQCGTNLNKSTCNCSKKEVKNDMPSASVFEEAHQVFSRNRNPCTKQM</sequence>
<dbReference type="EMBL" id="QPKB01000005">
    <property type="protein sequence ID" value="RWR84627.1"/>
    <property type="molecule type" value="Genomic_DNA"/>
</dbReference>
<keyword evidence="2" id="KW-1185">Reference proteome</keyword>
<dbReference type="Proteomes" id="UP000283530">
    <property type="component" value="Unassembled WGS sequence"/>
</dbReference>
<reference evidence="1 2" key="1">
    <citation type="journal article" date="2019" name="Nat. Plants">
        <title>Stout camphor tree genome fills gaps in understanding of flowering plant genome evolution.</title>
        <authorList>
            <person name="Chaw S.M."/>
            <person name="Liu Y.C."/>
            <person name="Wu Y.W."/>
            <person name="Wang H.Y."/>
            <person name="Lin C.I."/>
            <person name="Wu C.S."/>
            <person name="Ke H.M."/>
            <person name="Chang L.Y."/>
            <person name="Hsu C.Y."/>
            <person name="Yang H.T."/>
            <person name="Sudianto E."/>
            <person name="Hsu M.H."/>
            <person name="Wu K.P."/>
            <person name="Wang L.N."/>
            <person name="Leebens-Mack J.H."/>
            <person name="Tsai I.J."/>
        </authorList>
    </citation>
    <scope>NUCLEOTIDE SEQUENCE [LARGE SCALE GENOMIC DNA]</scope>
    <source>
        <strain evidence="2">cv. Chaw 1501</strain>
        <tissue evidence="1">Young leaves</tissue>
    </source>
</reference>
<dbReference type="STRING" id="337451.A0A3S3NC12"/>